<sequence length="453" mass="49622">MATLRVYKGSARLSTSFPYTKVNAIEKLDLPAIEHDHSAGGQSAASSCAGSEREGSQGIPAEEPCFVTRRVGYGLQNAHWANAVRGKENKLAKSTIELFLYLLGLVPLQFNLNSASNLSPLEPWLHYTLDKLGFFAITCDKPTLEAMLAVVKAENERYDQEGGDYSRNFIRSSPPFSNAQYEMVVLYPCHFLPDGAGLLIHEVHPDKSLRFVPRVYVKGHDGALRESHESDAPRLPPFSSTPRRELQHNLNPFLVVLNAEMVFRRFNRTPALLVSLCPEYQELINLTTELADCLYYDPLVKAAMARMDLKLFGGSSGGDEPGDDDDDGAGDADEEETDEFGPKGDEKLGTVKAKGRGGTGAVKRPRSAEYVDSAVSPPGPDEQLDFLKHMIFGRDVPLTEQDMTTRRELGLHDGDDDEDDDVGGCVGTGGIPLPRGLPSIAEKVLPWQSAICV</sequence>
<protein>
    <submittedName>
        <fullName evidence="2">Uncharacterized protein</fullName>
    </submittedName>
</protein>
<gene>
    <name evidence="2" type="ORF">FA13DRAFT_1819937</name>
</gene>
<evidence type="ECO:0000256" key="1">
    <source>
        <dbReference type="SAM" id="MobiDB-lite"/>
    </source>
</evidence>
<keyword evidence="3" id="KW-1185">Reference proteome</keyword>
<feature type="region of interest" description="Disordered" evidence="1">
    <location>
        <begin position="223"/>
        <end position="243"/>
    </location>
</feature>
<organism evidence="2 3">
    <name type="scientific">Coprinellus micaceus</name>
    <name type="common">Glistening ink-cap mushroom</name>
    <name type="synonym">Coprinus micaceus</name>
    <dbReference type="NCBI Taxonomy" id="71717"/>
    <lineage>
        <taxon>Eukaryota</taxon>
        <taxon>Fungi</taxon>
        <taxon>Dikarya</taxon>
        <taxon>Basidiomycota</taxon>
        <taxon>Agaricomycotina</taxon>
        <taxon>Agaricomycetes</taxon>
        <taxon>Agaricomycetidae</taxon>
        <taxon>Agaricales</taxon>
        <taxon>Agaricineae</taxon>
        <taxon>Psathyrellaceae</taxon>
        <taxon>Coprinellus</taxon>
    </lineage>
</organism>
<feature type="region of interest" description="Disordered" evidence="1">
    <location>
        <begin position="36"/>
        <end position="59"/>
    </location>
</feature>
<feature type="compositionally biased region" description="Basic and acidic residues" evidence="1">
    <location>
        <begin position="340"/>
        <end position="349"/>
    </location>
</feature>
<dbReference type="EMBL" id="QPFP01000130">
    <property type="protein sequence ID" value="TEB20858.1"/>
    <property type="molecule type" value="Genomic_DNA"/>
</dbReference>
<accession>A0A4Y7SGN2</accession>
<comment type="caution">
    <text evidence="2">The sequence shown here is derived from an EMBL/GenBank/DDBJ whole genome shotgun (WGS) entry which is preliminary data.</text>
</comment>
<evidence type="ECO:0000313" key="3">
    <source>
        <dbReference type="Proteomes" id="UP000298030"/>
    </source>
</evidence>
<dbReference type="OrthoDB" id="3013631at2759"/>
<name>A0A4Y7SGN2_COPMI</name>
<dbReference type="Proteomes" id="UP000298030">
    <property type="component" value="Unassembled WGS sequence"/>
</dbReference>
<feature type="compositionally biased region" description="Acidic residues" evidence="1">
    <location>
        <begin position="320"/>
        <end position="339"/>
    </location>
</feature>
<proteinExistence type="predicted"/>
<reference evidence="2 3" key="1">
    <citation type="journal article" date="2019" name="Nat. Ecol. Evol.">
        <title>Megaphylogeny resolves global patterns of mushroom evolution.</title>
        <authorList>
            <person name="Varga T."/>
            <person name="Krizsan K."/>
            <person name="Foldi C."/>
            <person name="Dima B."/>
            <person name="Sanchez-Garcia M."/>
            <person name="Sanchez-Ramirez S."/>
            <person name="Szollosi G.J."/>
            <person name="Szarkandi J.G."/>
            <person name="Papp V."/>
            <person name="Albert L."/>
            <person name="Andreopoulos W."/>
            <person name="Angelini C."/>
            <person name="Antonin V."/>
            <person name="Barry K.W."/>
            <person name="Bougher N.L."/>
            <person name="Buchanan P."/>
            <person name="Buyck B."/>
            <person name="Bense V."/>
            <person name="Catcheside P."/>
            <person name="Chovatia M."/>
            <person name="Cooper J."/>
            <person name="Damon W."/>
            <person name="Desjardin D."/>
            <person name="Finy P."/>
            <person name="Geml J."/>
            <person name="Haridas S."/>
            <person name="Hughes K."/>
            <person name="Justo A."/>
            <person name="Karasinski D."/>
            <person name="Kautmanova I."/>
            <person name="Kiss B."/>
            <person name="Kocsube S."/>
            <person name="Kotiranta H."/>
            <person name="LaButti K.M."/>
            <person name="Lechner B.E."/>
            <person name="Liimatainen K."/>
            <person name="Lipzen A."/>
            <person name="Lukacs Z."/>
            <person name="Mihaltcheva S."/>
            <person name="Morgado L.N."/>
            <person name="Niskanen T."/>
            <person name="Noordeloos M.E."/>
            <person name="Ohm R.A."/>
            <person name="Ortiz-Santana B."/>
            <person name="Ovrebo C."/>
            <person name="Racz N."/>
            <person name="Riley R."/>
            <person name="Savchenko A."/>
            <person name="Shiryaev A."/>
            <person name="Soop K."/>
            <person name="Spirin V."/>
            <person name="Szebenyi C."/>
            <person name="Tomsovsky M."/>
            <person name="Tulloss R.E."/>
            <person name="Uehling J."/>
            <person name="Grigoriev I.V."/>
            <person name="Vagvolgyi C."/>
            <person name="Papp T."/>
            <person name="Martin F.M."/>
            <person name="Miettinen O."/>
            <person name="Hibbett D.S."/>
            <person name="Nagy L.G."/>
        </authorList>
    </citation>
    <scope>NUCLEOTIDE SEQUENCE [LARGE SCALE GENOMIC DNA]</scope>
    <source>
        <strain evidence="2 3">FP101781</strain>
    </source>
</reference>
<feature type="compositionally biased region" description="Basic and acidic residues" evidence="1">
    <location>
        <begin position="223"/>
        <end position="232"/>
    </location>
</feature>
<evidence type="ECO:0000313" key="2">
    <source>
        <dbReference type="EMBL" id="TEB20858.1"/>
    </source>
</evidence>
<feature type="region of interest" description="Disordered" evidence="1">
    <location>
        <begin position="314"/>
        <end position="379"/>
    </location>
</feature>
<dbReference type="AlphaFoldDB" id="A0A4Y7SGN2"/>
<feature type="compositionally biased region" description="Low complexity" evidence="1">
    <location>
        <begin position="39"/>
        <end position="50"/>
    </location>
</feature>